<evidence type="ECO:0000313" key="3">
    <source>
        <dbReference type="EMBL" id="CCH50099.1"/>
    </source>
</evidence>
<gene>
    <name evidence="3" type="ordered locus">BN4_20037</name>
</gene>
<dbReference type="STRING" id="1322246.BN4_20037"/>
<dbReference type="PANTHER" id="PTHR38037">
    <property type="entry name" value="ZN_PROTEASE DOMAIN-CONTAINING PROTEIN"/>
    <property type="match status" value="1"/>
</dbReference>
<organism evidence="3 4">
    <name type="scientific">Pseudodesulfovibrio piezophilus (strain DSM 21447 / JCM 15486 / C1TLV30)</name>
    <name type="common">Desulfovibrio piezophilus</name>
    <dbReference type="NCBI Taxonomy" id="1322246"/>
    <lineage>
        <taxon>Bacteria</taxon>
        <taxon>Pseudomonadati</taxon>
        <taxon>Thermodesulfobacteriota</taxon>
        <taxon>Desulfovibrionia</taxon>
        <taxon>Desulfovibrionales</taxon>
        <taxon>Desulfovibrionaceae</taxon>
    </lineage>
</organism>
<name>M1WSC2_PSEP2</name>
<evidence type="ECO:0000313" key="4">
    <source>
        <dbReference type="Proteomes" id="UP000011724"/>
    </source>
</evidence>
<feature type="domain" description="Retropepsin-like aspartic endopeptidase" evidence="2">
    <location>
        <begin position="35"/>
        <end position="166"/>
    </location>
</feature>
<keyword evidence="4" id="KW-1185">Reference proteome</keyword>
<dbReference type="EMBL" id="FO203427">
    <property type="protein sequence ID" value="CCH50099.1"/>
    <property type="molecule type" value="Genomic_DNA"/>
</dbReference>
<proteinExistence type="predicted"/>
<reference evidence="3 4" key="1">
    <citation type="journal article" date="2013" name="PLoS ONE">
        <title>The first genomic and proteomic characterization of a deep-sea sulfate reducer: insights into the piezophilic lifestyle of Desulfovibrio piezophilus.</title>
        <authorList>
            <person name="Pradel N."/>
            <person name="Ji B."/>
            <person name="Gimenez G."/>
            <person name="Talla E."/>
            <person name="Lenoble P."/>
            <person name="Garel M."/>
            <person name="Tamburini C."/>
            <person name="Fourquet P."/>
            <person name="Lebrun R."/>
            <person name="Bertin P."/>
            <person name="Denis Y."/>
            <person name="Pophillat M."/>
            <person name="Barbe V."/>
            <person name="Ollivier B."/>
            <person name="Dolla A."/>
        </authorList>
    </citation>
    <scope>NUCLEOTIDE SEQUENCE [LARGE SCALE GENOMIC DNA]</scope>
    <source>
        <strain evidence="4">DSM 10523 / SB164P1</strain>
    </source>
</reference>
<dbReference type="Pfam" id="PF05618">
    <property type="entry name" value="Zn_protease"/>
    <property type="match status" value="1"/>
</dbReference>
<feature type="compositionally biased region" description="Basic and acidic residues" evidence="1">
    <location>
        <begin position="1"/>
        <end position="22"/>
    </location>
</feature>
<reference evidence="4" key="2">
    <citation type="journal article" date="2013" name="Stand. Genomic Sci.">
        <title>Complete genome sequence of Desulfocapsa sulfexigens, a marine deltaproteobacterium specialized in disproportionating inorganic sulfur compounds.</title>
        <authorList>
            <person name="Finster K.W."/>
            <person name="Kjeldsen K.U."/>
            <person name="Kube M."/>
            <person name="Reinhardt R."/>
            <person name="Mussmann M."/>
            <person name="Amann R."/>
            <person name="Schreiber L."/>
        </authorList>
    </citation>
    <scope>NUCLEOTIDE SEQUENCE [LARGE SCALE GENOMIC DNA]</scope>
    <source>
        <strain evidence="4">DSM 10523 / SB164P1</strain>
    </source>
</reference>
<feature type="region of interest" description="Disordered" evidence="1">
    <location>
        <begin position="1"/>
        <end position="29"/>
    </location>
</feature>
<dbReference type="BioCyc" id="DPIE1322246:BN4_RS14430-MONOMER"/>
<dbReference type="PATRIC" id="fig|879567.3.peg.3086"/>
<dbReference type="Gene3D" id="2.40.70.10">
    <property type="entry name" value="Acid Proteases"/>
    <property type="match status" value="1"/>
</dbReference>
<evidence type="ECO:0000259" key="2">
    <source>
        <dbReference type="Pfam" id="PF05618"/>
    </source>
</evidence>
<dbReference type="Proteomes" id="UP000011724">
    <property type="component" value="Chromosome"/>
</dbReference>
<dbReference type="RefSeq" id="WP_015416141.1">
    <property type="nucleotide sequence ID" value="NC_020409.1"/>
</dbReference>
<dbReference type="SUPFAM" id="SSF50630">
    <property type="entry name" value="Acid proteases"/>
    <property type="match status" value="1"/>
</dbReference>
<sequence length="186" mass="20587">MSNHKHDAKGPRLIQSREETEGGQRVTQAKGPKMIIGWREWLALPDLEIPAIKAKVDTGARTSALHAFDITPFEENGVNFVAFNIHPLQGNDEVSIACTAPLVDRRKVTNSGGQTQKRYVIGTTLQIAGRTWPIELTLTNRDEMKFRMLLGRNAMSGRLIVDPNLSMQTGGKTAAAIYKEHIKGEI</sequence>
<dbReference type="InterPro" id="IPR021109">
    <property type="entry name" value="Peptidase_aspartic_dom_sf"/>
</dbReference>
<protein>
    <recommendedName>
        <fullName evidence="2">Retropepsin-like aspartic endopeptidase domain-containing protein</fullName>
    </recommendedName>
</protein>
<dbReference type="PANTHER" id="PTHR38037:SF1">
    <property type="entry name" value="ATP-DEPENDENT ZINC PROTEASE DOMAIN-CONTAINING PROTEIN-RELATED"/>
    <property type="match status" value="1"/>
</dbReference>
<dbReference type="InterPro" id="IPR008503">
    <property type="entry name" value="Asp_endopeptidase"/>
</dbReference>
<dbReference type="HOGENOM" id="CLU_099424_1_1_7"/>
<accession>M1WSC2</accession>
<dbReference type="KEGG" id="dpi:BN4_20037"/>
<dbReference type="AlphaFoldDB" id="M1WSC2"/>
<evidence type="ECO:0000256" key="1">
    <source>
        <dbReference type="SAM" id="MobiDB-lite"/>
    </source>
</evidence>
<dbReference type="eggNOG" id="COG4067">
    <property type="taxonomic scope" value="Bacteria"/>
</dbReference>